<evidence type="ECO:0000259" key="1">
    <source>
        <dbReference type="PROSITE" id="PS51340"/>
    </source>
</evidence>
<feature type="domain" description="MOSC" evidence="1">
    <location>
        <begin position="118"/>
        <end position="257"/>
    </location>
</feature>
<name>A0ABR9JQ16_9ACTN</name>
<comment type="caution">
    <text evidence="2">The sequence shown here is derived from an EMBL/GenBank/DDBJ whole genome shotgun (WGS) entry which is preliminary data.</text>
</comment>
<organism evidence="2 3">
    <name type="scientific">Actinomadura algeriensis</name>
    <dbReference type="NCBI Taxonomy" id="1679523"/>
    <lineage>
        <taxon>Bacteria</taxon>
        <taxon>Bacillati</taxon>
        <taxon>Actinomycetota</taxon>
        <taxon>Actinomycetes</taxon>
        <taxon>Streptosporangiales</taxon>
        <taxon>Thermomonosporaceae</taxon>
        <taxon>Actinomadura</taxon>
    </lineage>
</organism>
<dbReference type="PANTHER" id="PTHR14237">
    <property type="entry name" value="MOLYBDOPTERIN COFACTOR SULFURASE MOSC"/>
    <property type="match status" value="1"/>
</dbReference>
<dbReference type="SUPFAM" id="SSF141673">
    <property type="entry name" value="MOSC N-terminal domain-like"/>
    <property type="match status" value="1"/>
</dbReference>
<dbReference type="PROSITE" id="PS51340">
    <property type="entry name" value="MOSC"/>
    <property type="match status" value="1"/>
</dbReference>
<gene>
    <name evidence="2" type="ORF">H4W34_002490</name>
</gene>
<dbReference type="Proteomes" id="UP000627838">
    <property type="component" value="Unassembled WGS sequence"/>
</dbReference>
<evidence type="ECO:0000313" key="3">
    <source>
        <dbReference type="Proteomes" id="UP000627838"/>
    </source>
</evidence>
<dbReference type="Pfam" id="PF03473">
    <property type="entry name" value="MOSC"/>
    <property type="match status" value="1"/>
</dbReference>
<dbReference type="InterPro" id="IPR005302">
    <property type="entry name" value="MoCF_Sase_C"/>
</dbReference>
<dbReference type="EMBL" id="JADBDZ010000001">
    <property type="protein sequence ID" value="MBE1532657.1"/>
    <property type="molecule type" value="Genomic_DNA"/>
</dbReference>
<accession>A0ABR9JQ16</accession>
<dbReference type="RefSeq" id="WP_192759319.1">
    <property type="nucleotide sequence ID" value="NZ_JADBDZ010000001.1"/>
</dbReference>
<keyword evidence="3" id="KW-1185">Reference proteome</keyword>
<sequence length="260" mass="27959">MPGTLLELDIYPLKGGRGTALSTAELTPEGLRHDREFMLVDPDGRFLSQRGDPRMALLRPAFDGELLTVTAPGAAPLVHKPVDDGEVRDVRVHASDCLGVDQGDEAAAWFGDVLGRECRLVRFTGRRETSRGGGTLKFADAYPLLLISAESLADLNGRLAEPLPMNRFRPSIVVAGLGAYGEDGVRLLRIGATVIEAVKPCGRCVVTTTDQDTGERGREPLRTLASYRKVEGSLLFGQSCVPRTPGALTVGDPVEVLEVR</sequence>
<dbReference type="SUPFAM" id="SSF50800">
    <property type="entry name" value="PK beta-barrel domain-like"/>
    <property type="match status" value="1"/>
</dbReference>
<proteinExistence type="predicted"/>
<dbReference type="InterPro" id="IPR005303">
    <property type="entry name" value="MOCOS_middle"/>
</dbReference>
<reference evidence="2 3" key="1">
    <citation type="submission" date="2020-10" db="EMBL/GenBank/DDBJ databases">
        <title>Sequencing the genomes of 1000 actinobacteria strains.</title>
        <authorList>
            <person name="Klenk H.-P."/>
        </authorList>
    </citation>
    <scope>NUCLEOTIDE SEQUENCE [LARGE SCALE GENOMIC DNA]</scope>
    <source>
        <strain evidence="2 3">DSM 46744</strain>
    </source>
</reference>
<dbReference type="InterPro" id="IPR011037">
    <property type="entry name" value="Pyrv_Knase-like_insert_dom_sf"/>
</dbReference>
<dbReference type="PANTHER" id="PTHR14237:SF19">
    <property type="entry name" value="MITOCHONDRIAL AMIDOXIME REDUCING COMPONENT 1"/>
    <property type="match status" value="1"/>
</dbReference>
<dbReference type="Pfam" id="PF03476">
    <property type="entry name" value="MOSC_N"/>
    <property type="match status" value="1"/>
</dbReference>
<evidence type="ECO:0000313" key="2">
    <source>
        <dbReference type="EMBL" id="MBE1532657.1"/>
    </source>
</evidence>
<protein>
    <submittedName>
        <fullName evidence="2">Uncharacterized protein YcbX</fullName>
    </submittedName>
</protein>